<evidence type="ECO:0000259" key="8">
    <source>
        <dbReference type="Pfam" id="PF01728"/>
    </source>
</evidence>
<dbReference type="PANTHER" id="PTHR10920">
    <property type="entry name" value="RIBOSOMAL RNA METHYLTRANSFERASE"/>
    <property type="match status" value="1"/>
</dbReference>
<comment type="caution">
    <text evidence="9">The sequence shown here is derived from an EMBL/GenBank/DDBJ whole genome shotgun (WGS) entry which is preliminary data.</text>
</comment>
<feature type="domain" description="Ribosomal RNA methyltransferase FtsJ" evidence="8">
    <location>
        <begin position="77"/>
        <end position="327"/>
    </location>
</feature>
<dbReference type="HAMAP" id="MF_01547">
    <property type="entry name" value="RNA_methyltr_E"/>
    <property type="match status" value="1"/>
</dbReference>
<dbReference type="InterPro" id="IPR029063">
    <property type="entry name" value="SAM-dependent_MTases_sf"/>
</dbReference>
<evidence type="ECO:0000256" key="5">
    <source>
        <dbReference type="ARBA" id="ARBA00022691"/>
    </source>
</evidence>
<name>A0A8T9BK04_9HELO</name>
<accession>A0A8T9BK04</accession>
<dbReference type="InterPro" id="IPR002877">
    <property type="entry name" value="RNA_MeTrfase_FtsJ_dom"/>
</dbReference>
<evidence type="ECO:0000256" key="3">
    <source>
        <dbReference type="ARBA" id="ARBA00022603"/>
    </source>
</evidence>
<dbReference type="Gene3D" id="3.40.50.150">
    <property type="entry name" value="Vaccinia Virus protein VP39"/>
    <property type="match status" value="1"/>
</dbReference>
<keyword evidence="2" id="KW-0698">rRNA processing</keyword>
<evidence type="ECO:0000256" key="7">
    <source>
        <dbReference type="SAM" id="MobiDB-lite"/>
    </source>
</evidence>
<dbReference type="Proteomes" id="UP000469559">
    <property type="component" value="Unassembled WGS sequence"/>
</dbReference>
<dbReference type="InterPro" id="IPR015507">
    <property type="entry name" value="rRNA-MeTfrase_E"/>
</dbReference>
<evidence type="ECO:0000256" key="2">
    <source>
        <dbReference type="ARBA" id="ARBA00022552"/>
    </source>
</evidence>
<evidence type="ECO:0000313" key="9">
    <source>
        <dbReference type="EMBL" id="TVY20298.1"/>
    </source>
</evidence>
<dbReference type="OrthoDB" id="20105at2759"/>
<dbReference type="SUPFAM" id="SSF53335">
    <property type="entry name" value="S-adenosyl-L-methionine-dependent methyltransferases"/>
    <property type="match status" value="1"/>
</dbReference>
<evidence type="ECO:0000256" key="4">
    <source>
        <dbReference type="ARBA" id="ARBA00022679"/>
    </source>
</evidence>
<keyword evidence="4" id="KW-0808">Transferase</keyword>
<dbReference type="PANTHER" id="PTHR10920:SF18">
    <property type="entry name" value="RRNA METHYLTRANSFERASE 2, MITOCHONDRIAL"/>
    <property type="match status" value="1"/>
</dbReference>
<keyword evidence="5" id="KW-0949">S-adenosyl-L-methionine</keyword>
<sequence length="340" mass="37985">MLSRNVLRAFCRRQTIRSHLLPPCTASNLSSIRNPAQICPSRAFLVSNPRLSSSSTRWKNRQGRDSYAREARVQGLKSRAAFKLLEIDAKYRLFKKGQTVVDLGYAPGSWSQVAVERTKPNGRIVGIDIIPAQPPKGVSTIQGNFLSAEVREEVKRFLSDPDRGRARPQLYASLDGESPNATIEPERSYIDLERHAGEESSPPADGKRRPEDGGGMVDIVLSDMSAPWEQTTGFWKRSLSDPYFRMMNTSGINFKDHAGSMDLCAAALTFAFDTLRVGGHFVAKFYDGAESKELEMQLRKLFGAVHREKPESSRSESKEAYFVALRRKKDISIADVTNPN</sequence>
<feature type="region of interest" description="Disordered" evidence="7">
    <location>
        <begin position="193"/>
        <end position="213"/>
    </location>
</feature>
<dbReference type="EMBL" id="QGMF01000062">
    <property type="protein sequence ID" value="TVY20298.1"/>
    <property type="molecule type" value="Genomic_DNA"/>
</dbReference>
<organism evidence="9 10">
    <name type="scientific">Lachnellula arida</name>
    <dbReference type="NCBI Taxonomy" id="1316785"/>
    <lineage>
        <taxon>Eukaryota</taxon>
        <taxon>Fungi</taxon>
        <taxon>Dikarya</taxon>
        <taxon>Ascomycota</taxon>
        <taxon>Pezizomycotina</taxon>
        <taxon>Leotiomycetes</taxon>
        <taxon>Helotiales</taxon>
        <taxon>Lachnaceae</taxon>
        <taxon>Lachnellula</taxon>
    </lineage>
</organism>
<proteinExistence type="inferred from homology"/>
<evidence type="ECO:0000256" key="6">
    <source>
        <dbReference type="ARBA" id="ARBA00041184"/>
    </source>
</evidence>
<evidence type="ECO:0000313" key="10">
    <source>
        <dbReference type="Proteomes" id="UP000469559"/>
    </source>
</evidence>
<comment type="similarity">
    <text evidence="1">Belongs to the class I-like SAM-binding methyltransferase superfamily. RNA methyltransferase RlmE family.</text>
</comment>
<evidence type="ECO:0000256" key="1">
    <source>
        <dbReference type="ARBA" id="ARBA00009258"/>
    </source>
</evidence>
<gene>
    <name evidence="9" type="primary">MRM2</name>
    <name evidence="9" type="ORF">LARI1_G000793</name>
</gene>
<dbReference type="GO" id="GO:0005739">
    <property type="term" value="C:mitochondrion"/>
    <property type="evidence" value="ECO:0007669"/>
    <property type="project" value="TreeGrafter"/>
</dbReference>
<protein>
    <recommendedName>
        <fullName evidence="6">rRNA methyltransferase 2, mitochondrial</fullName>
    </recommendedName>
</protein>
<keyword evidence="3 9" id="KW-0489">Methyltransferase</keyword>
<dbReference type="InterPro" id="IPR050082">
    <property type="entry name" value="RNA_methyltr_RlmE"/>
</dbReference>
<reference evidence="9 10" key="1">
    <citation type="submission" date="2018-05" db="EMBL/GenBank/DDBJ databases">
        <title>Whole genome sequencing for identification of molecular markers to develop diagnostic detection tools for the regulated plant pathogen Lachnellula willkommii.</title>
        <authorList>
            <person name="Giroux E."/>
            <person name="Bilodeau G."/>
        </authorList>
    </citation>
    <scope>NUCLEOTIDE SEQUENCE [LARGE SCALE GENOMIC DNA]</scope>
    <source>
        <strain evidence="9 10">CBS 203.66</strain>
    </source>
</reference>
<dbReference type="AlphaFoldDB" id="A0A8T9BK04"/>
<dbReference type="Pfam" id="PF01728">
    <property type="entry name" value="FtsJ"/>
    <property type="match status" value="1"/>
</dbReference>
<keyword evidence="10" id="KW-1185">Reference proteome</keyword>
<dbReference type="GO" id="GO:0008650">
    <property type="term" value="F:rRNA (uridine-2'-O-)-methyltransferase activity"/>
    <property type="evidence" value="ECO:0007669"/>
    <property type="project" value="TreeGrafter"/>
</dbReference>